<protein>
    <submittedName>
        <fullName evidence="3">D-alanyl-D-alanine carboxypeptidase</fullName>
    </submittedName>
</protein>
<reference evidence="3" key="1">
    <citation type="submission" date="2021-03" db="EMBL/GenBank/DDBJ databases">
        <title>Whole genome shotgun sequence of Actinoplanes auranticolor NBRC 12245.</title>
        <authorList>
            <person name="Komaki H."/>
            <person name="Tamura T."/>
        </authorList>
    </citation>
    <scope>NUCLEOTIDE SEQUENCE</scope>
    <source>
        <strain evidence="3">NBRC 12245</strain>
    </source>
</reference>
<dbReference type="RefSeq" id="WP_212990779.1">
    <property type="nucleotide sequence ID" value="NZ_BAABEA010000025.1"/>
</dbReference>
<gene>
    <name evidence="3" type="primary">adP</name>
    <name evidence="3" type="ORF">Aau02nite_48010</name>
</gene>
<feature type="chain" id="PRO_5037228652" evidence="1">
    <location>
        <begin position="26"/>
        <end position="386"/>
    </location>
</feature>
<feature type="signal peptide" evidence="1">
    <location>
        <begin position="1"/>
        <end position="25"/>
    </location>
</feature>
<name>A0A919VPX4_9ACTN</name>
<comment type="caution">
    <text evidence="3">The sequence shown here is derived from an EMBL/GenBank/DDBJ whole genome shotgun (WGS) entry which is preliminary data.</text>
</comment>
<dbReference type="GO" id="GO:0004180">
    <property type="term" value="F:carboxypeptidase activity"/>
    <property type="evidence" value="ECO:0007669"/>
    <property type="project" value="UniProtKB-KW"/>
</dbReference>
<sequence>MKLLRIAVTAVALVAGVGVTVDAHAGSGRLTDLDRLRRDTAAVHALGLPGVQARLVTPNARAVVATAGVADLRTGRRVPPNGRARIASTGKAFIATVVLQLVGEGRVGLDDPVEKWLPGAIRGNGNDGRGITVRHLLQHTSGLHDDVPDFATAADYYEHRYDVYTPAELLARTLRYTPDFAPGTAWRYSNVGYIVAEMVIDKVTGRPWHEEVRRRVVDRAGMRDTTWPGNLPTLPGPHARGYHEFDAGELTDVTEQVIVDGGAAFISTTADVNRFFRALLGGRLLRPAQLAEMTRTMPLGQEFEQLLPGARYGLGLFERPLPCGGTYWSHPGGGSGYTSDNGVTRDGRRSVSVSVSGTRPDLALRHQRATDAVVENALCGPRVGAW</sequence>
<keyword evidence="4" id="KW-1185">Reference proteome</keyword>
<evidence type="ECO:0000259" key="2">
    <source>
        <dbReference type="Pfam" id="PF00144"/>
    </source>
</evidence>
<keyword evidence="3" id="KW-0378">Hydrolase</keyword>
<feature type="domain" description="Beta-lactamase-related" evidence="2">
    <location>
        <begin position="45"/>
        <end position="363"/>
    </location>
</feature>
<dbReference type="InterPro" id="IPR050491">
    <property type="entry name" value="AmpC-like"/>
</dbReference>
<keyword evidence="1" id="KW-0732">Signal</keyword>
<organism evidence="3 4">
    <name type="scientific">Actinoplanes auranticolor</name>
    <dbReference type="NCBI Taxonomy" id="47988"/>
    <lineage>
        <taxon>Bacteria</taxon>
        <taxon>Bacillati</taxon>
        <taxon>Actinomycetota</taxon>
        <taxon>Actinomycetes</taxon>
        <taxon>Micromonosporales</taxon>
        <taxon>Micromonosporaceae</taxon>
        <taxon>Actinoplanes</taxon>
    </lineage>
</organism>
<dbReference type="EMBL" id="BOQL01000038">
    <property type="protein sequence ID" value="GIM71846.1"/>
    <property type="molecule type" value="Genomic_DNA"/>
</dbReference>
<dbReference type="PANTHER" id="PTHR46825:SF7">
    <property type="entry name" value="D-ALANYL-D-ALANINE CARBOXYPEPTIDASE"/>
    <property type="match status" value="1"/>
</dbReference>
<dbReference type="SUPFAM" id="SSF56601">
    <property type="entry name" value="beta-lactamase/transpeptidase-like"/>
    <property type="match status" value="1"/>
</dbReference>
<dbReference type="AlphaFoldDB" id="A0A919VPX4"/>
<dbReference type="InterPro" id="IPR001466">
    <property type="entry name" value="Beta-lactam-related"/>
</dbReference>
<dbReference type="Proteomes" id="UP000681340">
    <property type="component" value="Unassembled WGS sequence"/>
</dbReference>
<evidence type="ECO:0000313" key="4">
    <source>
        <dbReference type="Proteomes" id="UP000681340"/>
    </source>
</evidence>
<dbReference type="Pfam" id="PF00144">
    <property type="entry name" value="Beta-lactamase"/>
    <property type="match status" value="1"/>
</dbReference>
<dbReference type="PANTHER" id="PTHR46825">
    <property type="entry name" value="D-ALANYL-D-ALANINE-CARBOXYPEPTIDASE/ENDOPEPTIDASE AMPH"/>
    <property type="match status" value="1"/>
</dbReference>
<keyword evidence="3" id="KW-0645">Protease</keyword>
<proteinExistence type="predicted"/>
<keyword evidence="3" id="KW-0121">Carboxypeptidase</keyword>
<dbReference type="Gene3D" id="3.40.710.10">
    <property type="entry name" value="DD-peptidase/beta-lactamase superfamily"/>
    <property type="match status" value="1"/>
</dbReference>
<evidence type="ECO:0000256" key="1">
    <source>
        <dbReference type="SAM" id="SignalP"/>
    </source>
</evidence>
<dbReference type="InterPro" id="IPR012338">
    <property type="entry name" value="Beta-lactam/transpept-like"/>
</dbReference>
<evidence type="ECO:0000313" key="3">
    <source>
        <dbReference type="EMBL" id="GIM71846.1"/>
    </source>
</evidence>
<accession>A0A919VPX4</accession>